<evidence type="ECO:0000259" key="1">
    <source>
        <dbReference type="Pfam" id="PF13338"/>
    </source>
</evidence>
<dbReference type="Pfam" id="PF13338">
    <property type="entry name" value="AbiEi_4"/>
    <property type="match status" value="1"/>
</dbReference>
<organism evidence="2 3">
    <name type="scientific">Leucobacter insecticola</name>
    <dbReference type="NCBI Taxonomy" id="2714934"/>
    <lineage>
        <taxon>Bacteria</taxon>
        <taxon>Bacillati</taxon>
        <taxon>Actinomycetota</taxon>
        <taxon>Actinomycetes</taxon>
        <taxon>Micrococcales</taxon>
        <taxon>Microbacteriaceae</taxon>
        <taxon>Leucobacter</taxon>
    </lineage>
</organism>
<sequence length="327" mass="36415">MQPGSFEEIRDLVFTRNELLRTGVSEREITRLVREGSILRLARGLYATAQGLEKLNPEGRHLAHVFAINRTMRAEGPFASNSAAVLHSLPLYRFTSARPQVLVTHRESAANTRYVARRVAPCKDAELSIVGGVGCTNLERTVLDLARFEAPERSLACADAAIQLKFPADRGDDLASAVQVWKQGLLEQLARMHRGRGVKRAAEVIRLADGSADSPLESVARLRFTNAGYDVATQVKVAFPSGEKYYVDFELLGLNILCEVDGKVKYTNAALRRGISAEEIVYEEKRRADRIEGRTKKRLVRLGAAELRTQSSFAVWLRDFGIPLPRR</sequence>
<proteinExistence type="predicted"/>
<accession>A0A6G8FI38</accession>
<feature type="domain" description="AbiEi antitoxin N-terminal" evidence="1">
    <location>
        <begin position="13"/>
        <end position="47"/>
    </location>
</feature>
<name>A0A6G8FI38_9MICO</name>
<protein>
    <submittedName>
        <fullName evidence="2">Type IV toxin-antitoxin system AbiEi family antitoxin domain-containing protein</fullName>
    </submittedName>
</protein>
<dbReference type="Proteomes" id="UP000501387">
    <property type="component" value="Chromosome"/>
</dbReference>
<reference evidence="2 3" key="1">
    <citation type="submission" date="2020-03" db="EMBL/GenBank/DDBJ databases">
        <title>Leucobacter sp. nov., isolated from beetles.</title>
        <authorList>
            <person name="Hyun D.-W."/>
            <person name="Bae J.-W."/>
        </authorList>
    </citation>
    <scope>NUCLEOTIDE SEQUENCE [LARGE SCALE GENOMIC DNA]</scope>
    <source>
        <strain evidence="2 3">HDW9B</strain>
    </source>
</reference>
<dbReference type="KEGG" id="lins:G7067_06545"/>
<evidence type="ECO:0000313" key="2">
    <source>
        <dbReference type="EMBL" id="QIM16156.1"/>
    </source>
</evidence>
<evidence type="ECO:0000313" key="3">
    <source>
        <dbReference type="Proteomes" id="UP000501387"/>
    </source>
</evidence>
<dbReference type="AlphaFoldDB" id="A0A6G8FI38"/>
<dbReference type="RefSeq" id="WP_166322900.1">
    <property type="nucleotide sequence ID" value="NZ_CP049934.1"/>
</dbReference>
<keyword evidence="3" id="KW-1185">Reference proteome</keyword>
<dbReference type="EMBL" id="CP049934">
    <property type="protein sequence ID" value="QIM16156.1"/>
    <property type="molecule type" value="Genomic_DNA"/>
</dbReference>
<gene>
    <name evidence="2" type="ORF">G7067_06545</name>
</gene>
<dbReference type="InterPro" id="IPR025159">
    <property type="entry name" value="AbiEi_N"/>
</dbReference>